<dbReference type="InterPro" id="IPR039387">
    <property type="entry name" value="3_4-PCD"/>
</dbReference>
<dbReference type="CDD" id="cd03459">
    <property type="entry name" value="3_4-PCD"/>
    <property type="match status" value="1"/>
</dbReference>
<protein>
    <submittedName>
        <fullName evidence="6">Protocatechuate 3,4-dioxygenase</fullName>
    </submittedName>
</protein>
<dbReference type="EMBL" id="JBHUJB010000013">
    <property type="protein sequence ID" value="MFD2157808.1"/>
    <property type="molecule type" value="Genomic_DNA"/>
</dbReference>
<proteinExistence type="inferred from homology"/>
<evidence type="ECO:0000256" key="4">
    <source>
        <dbReference type="SAM" id="MobiDB-lite"/>
    </source>
</evidence>
<gene>
    <name evidence="6" type="ORF">ACFSW8_02730</name>
</gene>
<dbReference type="Proteomes" id="UP001597389">
    <property type="component" value="Unassembled WGS sequence"/>
</dbReference>
<keyword evidence="3" id="KW-0560">Oxidoreductase</keyword>
<reference evidence="7" key="1">
    <citation type="journal article" date="2019" name="Int. J. Syst. Evol. Microbiol.">
        <title>The Global Catalogue of Microorganisms (GCM) 10K type strain sequencing project: providing services to taxonomists for standard genome sequencing and annotation.</title>
        <authorList>
            <consortium name="The Broad Institute Genomics Platform"/>
            <consortium name="The Broad Institute Genome Sequencing Center for Infectious Disease"/>
            <person name="Wu L."/>
            <person name="Ma J."/>
        </authorList>
    </citation>
    <scope>NUCLEOTIDE SEQUENCE [LARGE SCALE GENOMIC DNA]</scope>
    <source>
        <strain evidence="7">CCUG 57942</strain>
    </source>
</reference>
<dbReference type="Gene3D" id="2.60.130.10">
    <property type="entry name" value="Aromatic compound dioxygenase"/>
    <property type="match status" value="1"/>
</dbReference>
<dbReference type="InterPro" id="IPR050770">
    <property type="entry name" value="Intradiol_RC_Dioxygenase"/>
</dbReference>
<dbReference type="InterPro" id="IPR015889">
    <property type="entry name" value="Intradiol_dOase_core"/>
</dbReference>
<feature type="region of interest" description="Disordered" evidence="4">
    <location>
        <begin position="26"/>
        <end position="45"/>
    </location>
</feature>
<comment type="caution">
    <text evidence="6">The sequence shown here is derived from an EMBL/GenBank/DDBJ whole genome shotgun (WGS) entry which is preliminary data.</text>
</comment>
<evidence type="ECO:0000313" key="6">
    <source>
        <dbReference type="EMBL" id="MFD2157808.1"/>
    </source>
</evidence>
<comment type="similarity">
    <text evidence="1">Belongs to the intradiol ring-cleavage dioxygenase family.</text>
</comment>
<accession>A0ABW4Z7C9</accession>
<dbReference type="PROSITE" id="PS00083">
    <property type="entry name" value="INTRADIOL_DIOXYGENAS"/>
    <property type="match status" value="1"/>
</dbReference>
<keyword evidence="2" id="KW-0223">Dioxygenase</keyword>
<keyword evidence="7" id="KW-1185">Reference proteome</keyword>
<evidence type="ECO:0000313" key="7">
    <source>
        <dbReference type="Proteomes" id="UP001597389"/>
    </source>
</evidence>
<name>A0ABW4Z7C9_9BACT</name>
<organism evidence="6 7">
    <name type="scientific">Rubritalea tangerina</name>
    <dbReference type="NCBI Taxonomy" id="430798"/>
    <lineage>
        <taxon>Bacteria</taxon>
        <taxon>Pseudomonadati</taxon>
        <taxon>Verrucomicrobiota</taxon>
        <taxon>Verrucomicrobiia</taxon>
        <taxon>Verrucomicrobiales</taxon>
        <taxon>Rubritaleaceae</taxon>
        <taxon>Rubritalea</taxon>
    </lineage>
</organism>
<dbReference type="RefSeq" id="WP_377177377.1">
    <property type="nucleotide sequence ID" value="NZ_JBHUJB010000013.1"/>
</dbReference>
<feature type="domain" description="Intradiol ring-cleavage dioxygenases" evidence="5">
    <location>
        <begin position="73"/>
        <end position="101"/>
    </location>
</feature>
<evidence type="ECO:0000256" key="3">
    <source>
        <dbReference type="ARBA" id="ARBA00023002"/>
    </source>
</evidence>
<dbReference type="PANTHER" id="PTHR33711:SF10">
    <property type="entry name" value="INTRADIOL RING-CLEAVAGE DIOXYGENASES DOMAIN-CONTAINING PROTEIN"/>
    <property type="match status" value="1"/>
</dbReference>
<evidence type="ECO:0000256" key="2">
    <source>
        <dbReference type="ARBA" id="ARBA00022964"/>
    </source>
</evidence>
<dbReference type="Pfam" id="PF00775">
    <property type="entry name" value="Dioxygenase_C"/>
    <property type="match status" value="1"/>
</dbReference>
<evidence type="ECO:0000256" key="1">
    <source>
        <dbReference type="ARBA" id="ARBA00007825"/>
    </source>
</evidence>
<evidence type="ECO:0000259" key="5">
    <source>
        <dbReference type="PROSITE" id="PS00083"/>
    </source>
</evidence>
<dbReference type="InterPro" id="IPR000627">
    <property type="entry name" value="Intradiol_dOase_C"/>
</dbReference>
<dbReference type="SUPFAM" id="SSF49482">
    <property type="entry name" value="Aromatic compound dioxygenase"/>
    <property type="match status" value="1"/>
</dbReference>
<dbReference type="PANTHER" id="PTHR33711">
    <property type="entry name" value="DIOXYGENASE, PUTATIVE (AFU_ORTHOLOGUE AFUA_2G02910)-RELATED"/>
    <property type="match status" value="1"/>
</dbReference>
<sequence>MKNPIDRRHALKTTLLGTAVGVFTSHNSEAKSSPTPPEIEGPFYPVTQQKDKDFDLTQIEGRSEKAKGEVVSLTGKVVDTEGNPIEDAMVEMWQANAAGRYAHPRDTSKAPLDPNFQGWAIVPSGKEGGFHFKTIKPGAYKVAKKWTRPPHLHFKITKFGFRPLTTQMYFPEDVELQKTDGLLQRKEKDAQILMIAKKIADGKYSYQIVLAKADQPDSPQQD</sequence>